<dbReference type="Pfam" id="PF13274">
    <property type="entry name" value="SocA_Panacea"/>
    <property type="match status" value="1"/>
</dbReference>
<dbReference type="Proteomes" id="UP000037193">
    <property type="component" value="Unassembled WGS sequence"/>
</dbReference>
<dbReference type="PATRIC" id="fig|1365965.3.peg.458"/>
<evidence type="ECO:0000313" key="2">
    <source>
        <dbReference type="EMBL" id="KOA43009.1"/>
    </source>
</evidence>
<dbReference type="InterPro" id="IPR025272">
    <property type="entry name" value="SocA_Panacea"/>
</dbReference>
<dbReference type="EMBL" id="AVQD01000003">
    <property type="protein sequence ID" value="KOA43009.1"/>
    <property type="molecule type" value="Genomic_DNA"/>
</dbReference>
<feature type="domain" description="Antitoxin SocA-like Panacea" evidence="1">
    <location>
        <begin position="23"/>
        <end position="115"/>
    </location>
</feature>
<comment type="caution">
    <text evidence="2">The sequence shown here is derived from an EMBL/GenBank/DDBJ whole genome shotgun (WGS) entry which is preliminary data.</text>
</comment>
<evidence type="ECO:0000259" key="1">
    <source>
        <dbReference type="Pfam" id="PF13274"/>
    </source>
</evidence>
<proteinExistence type="predicted"/>
<protein>
    <recommendedName>
        <fullName evidence="1">Antitoxin SocA-like Panacea domain-containing protein</fullName>
    </recommendedName>
</protein>
<name>A0A0L7B6C0_BIFBR</name>
<dbReference type="AlphaFoldDB" id="A0A0L7B6C0"/>
<organism evidence="2 3">
    <name type="scientific">Bifidobacterium breve MCC 1128</name>
    <dbReference type="NCBI Taxonomy" id="1365965"/>
    <lineage>
        <taxon>Bacteria</taxon>
        <taxon>Bacillati</taxon>
        <taxon>Actinomycetota</taxon>
        <taxon>Actinomycetes</taxon>
        <taxon>Bifidobacteriales</taxon>
        <taxon>Bifidobacteriaceae</taxon>
        <taxon>Bifidobacterium</taxon>
    </lineage>
</organism>
<evidence type="ECO:0000313" key="3">
    <source>
        <dbReference type="Proteomes" id="UP000037193"/>
    </source>
</evidence>
<dbReference type="RefSeq" id="WP_012577811.1">
    <property type="nucleotide sequence ID" value="NZ_AVQD01000003.1"/>
</dbReference>
<reference evidence="2 3" key="1">
    <citation type="journal article" date="2015" name="Int J Genomics">
        <title>Comparative Genomics Revealed Genetic Diversity and Species/Strain-Level Differences in Carbohydrate Metabolism of Three Probiotic Bifidobacterial Species.</title>
        <authorList>
            <person name="Odamaki T."/>
            <person name="Horigome A."/>
            <person name="Sugahara H."/>
            <person name="Hashikura N."/>
            <person name="Minami J."/>
            <person name="Xiao J.Z."/>
            <person name="Abe F."/>
        </authorList>
    </citation>
    <scope>NUCLEOTIDE SEQUENCE [LARGE SCALE GENOMIC DNA]</scope>
    <source>
        <strain evidence="2 3">MCC 1128</strain>
    </source>
</reference>
<accession>A0A0L7B6C0</accession>
<sequence length="145" mass="16374">MTSIFDVAAYVLDKLGVMTTMKLEKLCYYSQAWSLVWDERRLFPERFEAWANGPVCPDLYHAHKGMFKITRGDIHGDPSNIDEDGINTIDAVLKAYGKMGAYQLSELTHSERPWKDARGNLPQGAICNTEITEAAMAEYYGSLTE</sequence>
<gene>
    <name evidence="2" type="ORF">BBM1128_02260</name>
</gene>